<evidence type="ECO:0000313" key="2">
    <source>
        <dbReference type="Proteomes" id="UP001275932"/>
    </source>
</evidence>
<evidence type="ECO:0008006" key="3">
    <source>
        <dbReference type="Google" id="ProtNLM"/>
    </source>
</evidence>
<name>A0ABU4WHQ7_9BACT</name>
<gene>
    <name evidence="1" type="ORF">MOX91_07880</name>
</gene>
<dbReference type="RefSeq" id="WP_370397545.1">
    <property type="nucleotide sequence ID" value="NZ_JALBUT010000009.1"/>
</dbReference>
<protein>
    <recommendedName>
        <fullName evidence="3">Death domain-containing protein</fullName>
    </recommendedName>
</protein>
<dbReference type="EMBL" id="JALBUT010000009">
    <property type="protein sequence ID" value="MDX8416092.1"/>
    <property type="molecule type" value="Genomic_DNA"/>
</dbReference>
<proteinExistence type="predicted"/>
<dbReference type="Proteomes" id="UP001275932">
    <property type="component" value="Unassembled WGS sequence"/>
</dbReference>
<accession>A0ABU4WHQ7</accession>
<keyword evidence="2" id="KW-1185">Reference proteome</keyword>
<organism evidence="1 2">
    <name type="scientific">Intestinicryptomonas porci</name>
    <dbReference type="NCBI Taxonomy" id="2926320"/>
    <lineage>
        <taxon>Bacteria</taxon>
        <taxon>Pseudomonadati</taxon>
        <taxon>Verrucomicrobiota</taxon>
        <taxon>Opitutia</taxon>
        <taxon>Opitutales</taxon>
        <taxon>Intestinicryptomonaceae</taxon>
        <taxon>Intestinicryptomonas</taxon>
    </lineage>
</organism>
<sequence length="130" mass="14879">MQNYLYTEFIEACNKSGVAPSSWAEQNGLNKTMPTNLKQGVRPSTETLKKLLNEWDNDEFGVKILNAYLKDEIERVGCNLDVIEPIIKGRHSTSTLDDDLKIVAEFLQRRPMRESIHMLSQILKSVPKKD</sequence>
<reference evidence="1 2" key="1">
    <citation type="submission" date="2022-03" db="EMBL/GenBank/DDBJ databases">
        <title>Novel taxa within the pig intestine.</title>
        <authorList>
            <person name="Wylensek D."/>
            <person name="Bishof K."/>
            <person name="Afrizal A."/>
            <person name="Clavel T."/>
        </authorList>
    </citation>
    <scope>NUCLEOTIDE SEQUENCE [LARGE SCALE GENOMIC DNA]</scope>
    <source>
        <strain evidence="1 2">CLA-KB-P66</strain>
    </source>
</reference>
<evidence type="ECO:0000313" key="1">
    <source>
        <dbReference type="EMBL" id="MDX8416092.1"/>
    </source>
</evidence>
<comment type="caution">
    <text evidence="1">The sequence shown here is derived from an EMBL/GenBank/DDBJ whole genome shotgun (WGS) entry which is preliminary data.</text>
</comment>